<keyword evidence="2" id="KW-1185">Reference proteome</keyword>
<sequence>MDPPETTPSGPVDRDARLETLRRWWRLPGPVRAEVRRLSGERRHHPDDEVAWTAWRWAQAVLPPGAPEPGRARNILSAAGFWTRLVVELLTGTDPTDPPAPHWLDRRRARRILRLGPPVR</sequence>
<proteinExistence type="predicted"/>
<dbReference type="OrthoDB" id="3296338at2"/>
<dbReference type="RefSeq" id="WP_154937820.1">
    <property type="nucleotide sequence ID" value="NZ_VIXA01000001.1"/>
</dbReference>
<protein>
    <submittedName>
        <fullName evidence="1">Uncharacterized protein</fullName>
    </submittedName>
</protein>
<reference evidence="1 2" key="1">
    <citation type="submission" date="2019-06" db="EMBL/GenBank/DDBJ databases">
        <title>Sequencing the genomes of 1000 actinobacteria strains.</title>
        <authorList>
            <person name="Klenk H.-P."/>
        </authorList>
    </citation>
    <scope>NUCLEOTIDE SEQUENCE [LARGE SCALE GENOMIC DNA]</scope>
    <source>
        <strain evidence="1 2">DSM 102131</strain>
    </source>
</reference>
<organism evidence="1 2">
    <name type="scientific">Micromonospora palomenae</name>
    <dbReference type="NCBI Taxonomy" id="1461247"/>
    <lineage>
        <taxon>Bacteria</taxon>
        <taxon>Bacillati</taxon>
        <taxon>Actinomycetota</taxon>
        <taxon>Actinomycetes</taxon>
        <taxon>Micromonosporales</taxon>
        <taxon>Micromonosporaceae</taxon>
        <taxon>Micromonospora</taxon>
    </lineage>
</organism>
<evidence type="ECO:0000313" key="2">
    <source>
        <dbReference type="Proteomes" id="UP000319927"/>
    </source>
</evidence>
<gene>
    <name evidence="1" type="ORF">FHX75_111681</name>
</gene>
<comment type="caution">
    <text evidence="1">The sequence shown here is derived from an EMBL/GenBank/DDBJ whole genome shotgun (WGS) entry which is preliminary data.</text>
</comment>
<evidence type="ECO:0000313" key="1">
    <source>
        <dbReference type="EMBL" id="TWG28529.1"/>
    </source>
</evidence>
<name>A0A561WXF2_9ACTN</name>
<dbReference type="EMBL" id="VIXA01000001">
    <property type="protein sequence ID" value="TWG28529.1"/>
    <property type="molecule type" value="Genomic_DNA"/>
</dbReference>
<dbReference type="Proteomes" id="UP000319927">
    <property type="component" value="Unassembled WGS sequence"/>
</dbReference>
<accession>A0A561WXF2</accession>
<dbReference type="AlphaFoldDB" id="A0A561WXF2"/>